<dbReference type="CDD" id="cd01858">
    <property type="entry name" value="NGP_1"/>
    <property type="match status" value="1"/>
</dbReference>
<evidence type="ECO:0000256" key="3">
    <source>
        <dbReference type="ARBA" id="ARBA00023134"/>
    </source>
</evidence>
<dbReference type="InterPro" id="IPR024929">
    <property type="entry name" value="GNL2_CP_dom"/>
</dbReference>
<dbReference type="Gene3D" id="3.40.50.300">
    <property type="entry name" value="P-loop containing nucleotide triphosphate hydrolases"/>
    <property type="match status" value="1"/>
</dbReference>
<dbReference type="FunFam" id="1.10.1580.10:FF:000001">
    <property type="entry name" value="Nucleolar GTP-binding protein 2"/>
    <property type="match status" value="1"/>
</dbReference>
<accession>A0A085NAP2</accession>
<reference evidence="8" key="1">
    <citation type="journal article" date="2014" name="Nat. Genet.">
        <title>Genome and transcriptome of the porcine whipworm Trichuris suis.</title>
        <authorList>
            <person name="Jex A.R."/>
            <person name="Nejsum P."/>
            <person name="Schwarz E.M."/>
            <person name="Hu L."/>
            <person name="Young N.D."/>
            <person name="Hall R.S."/>
            <person name="Korhonen P.K."/>
            <person name="Liao S."/>
            <person name="Thamsborg S."/>
            <person name="Xia J."/>
            <person name="Xu P."/>
            <person name="Wang S."/>
            <person name="Scheerlinck J.P."/>
            <person name="Hofmann A."/>
            <person name="Sternberg P.W."/>
            <person name="Wang J."/>
            <person name="Gasser R.B."/>
        </authorList>
    </citation>
    <scope>NUCLEOTIDE SEQUENCE [LARGE SCALE GENOMIC DNA]</scope>
    <source>
        <strain evidence="8">DCEP-RM93F</strain>
    </source>
</reference>
<comment type="function">
    <text evidence="5">GTPase that associates with pre-60S ribosomal subunits in the nucleolus and is required for their nuclear export and maturation.</text>
</comment>
<feature type="compositionally biased region" description="Basic residues" evidence="6">
    <location>
        <begin position="590"/>
        <end position="617"/>
    </location>
</feature>
<dbReference type="PROSITE" id="PS51721">
    <property type="entry name" value="G_CP"/>
    <property type="match status" value="1"/>
</dbReference>
<feature type="compositionally biased region" description="Basic residues" evidence="6">
    <location>
        <begin position="634"/>
        <end position="647"/>
    </location>
</feature>
<dbReference type="Proteomes" id="UP000030758">
    <property type="component" value="Unassembled WGS sequence"/>
</dbReference>
<comment type="similarity">
    <text evidence="5">Belongs to the TRAFAC class YlqF/YawG GTPase family. NOG2 subfamily.</text>
</comment>
<name>A0A085NAP2_9BILA</name>
<evidence type="ECO:0000256" key="5">
    <source>
        <dbReference type="RuleBase" id="RU364023"/>
    </source>
</evidence>
<comment type="subcellular location">
    <subcellularLocation>
        <location evidence="1 5">Nucleus</location>
        <location evidence="1 5">Nucleolus</location>
    </subcellularLocation>
</comment>
<gene>
    <name evidence="8" type="ORF">M514_01535</name>
</gene>
<dbReference type="InterPro" id="IPR006073">
    <property type="entry name" value="GTP-bd"/>
</dbReference>
<dbReference type="InterPro" id="IPR050755">
    <property type="entry name" value="TRAFAC_YlqF/YawG_RiboMat"/>
</dbReference>
<dbReference type="GO" id="GO:0005730">
    <property type="term" value="C:nucleolus"/>
    <property type="evidence" value="ECO:0007669"/>
    <property type="project" value="UniProtKB-SubCell"/>
</dbReference>
<proteinExistence type="inferred from homology"/>
<feature type="region of interest" description="Disordered" evidence="6">
    <location>
        <begin position="1"/>
        <end position="36"/>
    </location>
</feature>
<keyword evidence="3 5" id="KW-0342">GTP-binding</keyword>
<dbReference type="EMBL" id="KL367523">
    <property type="protein sequence ID" value="KFD66538.1"/>
    <property type="molecule type" value="Genomic_DNA"/>
</dbReference>
<dbReference type="InterPro" id="IPR023179">
    <property type="entry name" value="GTP-bd_ortho_bundle_sf"/>
</dbReference>
<dbReference type="Pfam" id="PF08153">
    <property type="entry name" value="NGP1NT"/>
    <property type="match status" value="1"/>
</dbReference>
<evidence type="ECO:0000256" key="6">
    <source>
        <dbReference type="SAM" id="MobiDB-lite"/>
    </source>
</evidence>
<dbReference type="Gene3D" id="1.10.1580.10">
    <property type="match status" value="1"/>
</dbReference>
<dbReference type="PANTHER" id="PTHR11089">
    <property type="entry name" value="GTP-BINDING PROTEIN-RELATED"/>
    <property type="match status" value="1"/>
</dbReference>
<dbReference type="InterPro" id="IPR030378">
    <property type="entry name" value="G_CP_dom"/>
</dbReference>
<keyword evidence="4 5" id="KW-0539">Nucleus</keyword>
<dbReference type="Pfam" id="PF01926">
    <property type="entry name" value="MMR_HSR1"/>
    <property type="match status" value="1"/>
</dbReference>
<evidence type="ECO:0000256" key="2">
    <source>
        <dbReference type="ARBA" id="ARBA00022741"/>
    </source>
</evidence>
<protein>
    <recommendedName>
        <fullName evidence="5">Nucleolar GTP-binding protein 2</fullName>
    </recommendedName>
</protein>
<keyword evidence="2 5" id="KW-0547">Nucleotide-binding</keyword>
<dbReference type="SUPFAM" id="SSF52540">
    <property type="entry name" value="P-loop containing nucleoside triphosphate hydrolases"/>
    <property type="match status" value="1"/>
</dbReference>
<evidence type="ECO:0000256" key="4">
    <source>
        <dbReference type="ARBA" id="ARBA00023242"/>
    </source>
</evidence>
<evidence type="ECO:0000256" key="1">
    <source>
        <dbReference type="ARBA" id="ARBA00004604"/>
    </source>
</evidence>
<feature type="region of interest" description="Disordered" evidence="6">
    <location>
        <begin position="571"/>
        <end position="647"/>
    </location>
</feature>
<evidence type="ECO:0000313" key="8">
    <source>
        <dbReference type="EMBL" id="KFD66538.1"/>
    </source>
</evidence>
<dbReference type="AlphaFoldDB" id="A0A085NAP2"/>
<dbReference type="GO" id="GO:0005525">
    <property type="term" value="F:GTP binding"/>
    <property type="evidence" value="ECO:0007669"/>
    <property type="project" value="UniProtKB-KW"/>
</dbReference>
<feature type="domain" description="CP-type G" evidence="7">
    <location>
        <begin position="211"/>
        <end position="390"/>
    </location>
</feature>
<dbReference type="InterPro" id="IPR027417">
    <property type="entry name" value="P-loop_NTPase"/>
</dbReference>
<feature type="compositionally biased region" description="Basic residues" evidence="6">
    <location>
        <begin position="1"/>
        <end position="19"/>
    </location>
</feature>
<evidence type="ECO:0000259" key="7">
    <source>
        <dbReference type="PROSITE" id="PS51721"/>
    </source>
</evidence>
<sequence length="647" mass="73548">MGNRKKPRKPINRISRAKHSLNPDRSNKGGKGFGQLRSSSTVRRLLMYKNFKAKYDRHGKMVQAAPFQGTLKSGTVARVEPNRRWFGNTRVIGQEDLQKFQENLGKAVADPYSVVLRQTKLPITLLAEKRKNARSHVLDTEAFHLTFGPKAQRKKPKIVTDDLQEMINDVASKNERYDEDEDAYRKRGAAHAERYEPQDPLFRKGQSKRIWNELYKVLDSSDVVLEVLDARDPMGTRCFNVEKFLKKEKPHKHLLLVLNKVDLIPKWATVSFFVRFDIPMAEYLFLKKRWIKQLSPEYPTIAFRADLKNPFGKGALINVLRQLAKLHSDRQQISVGFIGFPNVGKSSIINALRSKKVCNVAPIAGETKVWQYVTLMRQIYLIDCPGIVYPTGNSEAQLILKGVIRVENVKEPSEYIDQVLQRVRREYLIRTYQVDKWSTADEFLTALCNRNGRLLKGGEPDVNASARMVLNDFQRGKLPYYVLPDLNKESVVKSTSSGDDKVDRVRVHQDIAQVTLSAEFVDEDKKNDMTESEADNSEAVGELDLQKAESCSVASDVDSCSGLSGISGMSDLDASMSDDGDELSKVSKQLTKKSRSHMPSKKGGRAPISARKKKIRKQVGIVDFMQEPVGRFSNRQRRKKKKPKHQI</sequence>
<dbReference type="PRINTS" id="PR00326">
    <property type="entry name" value="GTP1OBG"/>
</dbReference>
<dbReference type="InterPro" id="IPR012971">
    <property type="entry name" value="NOG2_N_dom"/>
</dbReference>
<organism evidence="8">
    <name type="scientific">Trichuris suis</name>
    <name type="common">pig whipworm</name>
    <dbReference type="NCBI Taxonomy" id="68888"/>
    <lineage>
        <taxon>Eukaryota</taxon>
        <taxon>Metazoa</taxon>
        <taxon>Ecdysozoa</taxon>
        <taxon>Nematoda</taxon>
        <taxon>Enoplea</taxon>
        <taxon>Dorylaimia</taxon>
        <taxon>Trichinellida</taxon>
        <taxon>Trichuridae</taxon>
        <taxon>Trichuris</taxon>
    </lineage>
</organism>
<dbReference type="PANTHER" id="PTHR11089:SF9">
    <property type="entry name" value="NUCLEOLAR GTP-BINDING PROTEIN 2"/>
    <property type="match status" value="1"/>
</dbReference>